<feature type="compositionally biased region" description="Polar residues" evidence="1">
    <location>
        <begin position="1"/>
        <end position="13"/>
    </location>
</feature>
<protein>
    <submittedName>
        <fullName evidence="2">Uncharacterized protein</fullName>
    </submittedName>
</protein>
<feature type="region of interest" description="Disordered" evidence="1">
    <location>
        <begin position="59"/>
        <end position="78"/>
    </location>
</feature>
<organism evidence="2 3">
    <name type="scientific">Austropuccinia psidii MF-1</name>
    <dbReference type="NCBI Taxonomy" id="1389203"/>
    <lineage>
        <taxon>Eukaryota</taxon>
        <taxon>Fungi</taxon>
        <taxon>Dikarya</taxon>
        <taxon>Basidiomycota</taxon>
        <taxon>Pucciniomycotina</taxon>
        <taxon>Pucciniomycetes</taxon>
        <taxon>Pucciniales</taxon>
        <taxon>Sphaerophragmiaceae</taxon>
        <taxon>Austropuccinia</taxon>
    </lineage>
</organism>
<feature type="compositionally biased region" description="Basic and acidic residues" evidence="1">
    <location>
        <begin position="68"/>
        <end position="78"/>
    </location>
</feature>
<feature type="region of interest" description="Disordered" evidence="1">
    <location>
        <begin position="1"/>
        <end position="53"/>
    </location>
</feature>
<proteinExistence type="predicted"/>
<evidence type="ECO:0000256" key="1">
    <source>
        <dbReference type="SAM" id="MobiDB-lite"/>
    </source>
</evidence>
<evidence type="ECO:0000313" key="2">
    <source>
        <dbReference type="EMBL" id="MBW0478786.1"/>
    </source>
</evidence>
<keyword evidence="3" id="KW-1185">Reference proteome</keyword>
<dbReference type="EMBL" id="AVOT02005324">
    <property type="protein sequence ID" value="MBW0478786.1"/>
    <property type="molecule type" value="Genomic_DNA"/>
</dbReference>
<name>A0A9Q3C5F7_9BASI</name>
<gene>
    <name evidence="2" type="ORF">O181_018501</name>
</gene>
<evidence type="ECO:0000313" key="3">
    <source>
        <dbReference type="Proteomes" id="UP000765509"/>
    </source>
</evidence>
<dbReference type="AlphaFoldDB" id="A0A9Q3C5F7"/>
<accession>A0A9Q3C5F7</accession>
<dbReference type="Proteomes" id="UP000765509">
    <property type="component" value="Unassembled WGS sequence"/>
</dbReference>
<sequence length="78" mass="8472">MNTRRGSQYSIQSDGGRLRKGNDPTKGNIKGKIPSGREETQGSAISQRQVPDIPIISEAELELGSSHSNRDKSYLEGS</sequence>
<reference evidence="2" key="1">
    <citation type="submission" date="2021-03" db="EMBL/GenBank/DDBJ databases">
        <title>Draft genome sequence of rust myrtle Austropuccinia psidii MF-1, a brazilian biotype.</title>
        <authorList>
            <person name="Quecine M.C."/>
            <person name="Pachon D.M.R."/>
            <person name="Bonatelli M.L."/>
            <person name="Correr F.H."/>
            <person name="Franceschini L.M."/>
            <person name="Leite T.F."/>
            <person name="Margarido G.R.A."/>
            <person name="Almeida C.A."/>
            <person name="Ferrarezi J.A."/>
            <person name="Labate C.A."/>
        </authorList>
    </citation>
    <scope>NUCLEOTIDE SEQUENCE</scope>
    <source>
        <strain evidence="2">MF-1</strain>
    </source>
</reference>
<comment type="caution">
    <text evidence="2">The sequence shown here is derived from an EMBL/GenBank/DDBJ whole genome shotgun (WGS) entry which is preliminary data.</text>
</comment>